<keyword evidence="3" id="KW-0804">Transcription</keyword>
<gene>
    <name evidence="6" type="ORF">E9677_17190</name>
</gene>
<dbReference type="InterPro" id="IPR036271">
    <property type="entry name" value="Tet_transcr_reg_TetR-rel_C_sf"/>
</dbReference>
<dbReference type="Pfam" id="PF00440">
    <property type="entry name" value="TetR_N"/>
    <property type="match status" value="1"/>
</dbReference>
<proteinExistence type="predicted"/>
<dbReference type="InterPro" id="IPR001647">
    <property type="entry name" value="HTH_TetR"/>
</dbReference>
<organism evidence="6 7">
    <name type="scientific">Rhizobium rhizophilum</name>
    <dbReference type="NCBI Taxonomy" id="1850373"/>
    <lineage>
        <taxon>Bacteria</taxon>
        <taxon>Pseudomonadati</taxon>
        <taxon>Pseudomonadota</taxon>
        <taxon>Alphaproteobacteria</taxon>
        <taxon>Hyphomicrobiales</taxon>
        <taxon>Rhizobiaceae</taxon>
        <taxon>Rhizobium/Agrobacterium group</taxon>
        <taxon>Rhizobium</taxon>
    </lineage>
</organism>
<evidence type="ECO:0000313" key="7">
    <source>
        <dbReference type="Proteomes" id="UP000309667"/>
    </source>
</evidence>
<evidence type="ECO:0000256" key="4">
    <source>
        <dbReference type="PROSITE-ProRule" id="PRU00335"/>
    </source>
</evidence>
<dbReference type="Proteomes" id="UP000309667">
    <property type="component" value="Unassembled WGS sequence"/>
</dbReference>
<evidence type="ECO:0000313" key="6">
    <source>
        <dbReference type="EMBL" id="THV12827.1"/>
    </source>
</evidence>
<dbReference type="SUPFAM" id="SSF48498">
    <property type="entry name" value="Tetracyclin repressor-like, C-terminal domain"/>
    <property type="match status" value="1"/>
</dbReference>
<protein>
    <submittedName>
        <fullName evidence="6">TetR/AcrR family transcriptional regulator</fullName>
    </submittedName>
</protein>
<keyword evidence="1" id="KW-0805">Transcription regulation</keyword>
<feature type="DNA-binding region" description="H-T-H motif" evidence="4">
    <location>
        <begin position="45"/>
        <end position="64"/>
    </location>
</feature>
<dbReference type="Gene3D" id="1.10.357.10">
    <property type="entry name" value="Tetracycline Repressor, domain 2"/>
    <property type="match status" value="1"/>
</dbReference>
<dbReference type="InterPro" id="IPR050109">
    <property type="entry name" value="HTH-type_TetR-like_transc_reg"/>
</dbReference>
<dbReference type="InterPro" id="IPR009057">
    <property type="entry name" value="Homeodomain-like_sf"/>
</dbReference>
<reference evidence="6 7" key="1">
    <citation type="submission" date="2019-04" db="EMBL/GenBank/DDBJ databases">
        <title>Genome sequence of strain 7209-2.</title>
        <authorList>
            <person name="Gao J."/>
            <person name="Sun J."/>
        </authorList>
    </citation>
    <scope>NUCLEOTIDE SEQUENCE [LARGE SCALE GENOMIC DNA]</scope>
    <source>
        <strain evidence="6 7">7209-2</strain>
    </source>
</reference>
<evidence type="ECO:0000259" key="5">
    <source>
        <dbReference type="PROSITE" id="PS50977"/>
    </source>
</evidence>
<dbReference type="EMBL" id="STGT01000004">
    <property type="protein sequence ID" value="THV12827.1"/>
    <property type="molecule type" value="Genomic_DNA"/>
</dbReference>
<dbReference type="SUPFAM" id="SSF46689">
    <property type="entry name" value="Homeodomain-like"/>
    <property type="match status" value="1"/>
</dbReference>
<keyword evidence="7" id="KW-1185">Reference proteome</keyword>
<comment type="caution">
    <text evidence="6">The sequence shown here is derived from an EMBL/GenBank/DDBJ whole genome shotgun (WGS) entry which is preliminary data.</text>
</comment>
<dbReference type="PANTHER" id="PTHR30055">
    <property type="entry name" value="HTH-TYPE TRANSCRIPTIONAL REGULATOR RUTR"/>
    <property type="match status" value="1"/>
</dbReference>
<dbReference type="Pfam" id="PF21597">
    <property type="entry name" value="TetR_C_43"/>
    <property type="match status" value="1"/>
</dbReference>
<dbReference type="InterPro" id="IPR049445">
    <property type="entry name" value="TetR_SbtR-like_C"/>
</dbReference>
<keyword evidence="2 4" id="KW-0238">DNA-binding</keyword>
<dbReference type="PANTHER" id="PTHR30055:SF234">
    <property type="entry name" value="HTH-TYPE TRANSCRIPTIONAL REGULATOR BETI"/>
    <property type="match status" value="1"/>
</dbReference>
<evidence type="ECO:0000256" key="3">
    <source>
        <dbReference type="ARBA" id="ARBA00023163"/>
    </source>
</evidence>
<sequence length="202" mass="21431">MDPGSVVRGKNATSVPRMRADARKNEEAVLEAAKIVFARSGVDAPIREIAAQASVGLGTLYRRFPTRADLVAAVFRREVDACADAAATLASERSPADAMAAWLMLYTRFLATKQGLAAALHSGDAAFATLPDYFRSRFEPALSMLLDAAAHAGEVRSDVSPYDLLRGIGNLAVASGEDGAAHIERMVMLLLDGMRHGAVKSS</sequence>
<evidence type="ECO:0000256" key="1">
    <source>
        <dbReference type="ARBA" id="ARBA00023015"/>
    </source>
</evidence>
<dbReference type="PROSITE" id="PS50977">
    <property type="entry name" value="HTH_TETR_2"/>
    <property type="match status" value="1"/>
</dbReference>
<accession>A0ABY2QSH1</accession>
<dbReference type="PRINTS" id="PR00455">
    <property type="entry name" value="HTHTETR"/>
</dbReference>
<evidence type="ECO:0000256" key="2">
    <source>
        <dbReference type="ARBA" id="ARBA00023125"/>
    </source>
</evidence>
<name>A0ABY2QSH1_9HYPH</name>
<feature type="domain" description="HTH tetR-type" evidence="5">
    <location>
        <begin position="23"/>
        <end position="82"/>
    </location>
</feature>